<dbReference type="SMART" id="SM00849">
    <property type="entry name" value="Lactamase_B"/>
    <property type="match status" value="1"/>
</dbReference>
<dbReference type="EMBL" id="CP045529">
    <property type="protein sequence ID" value="QFU98381.1"/>
    <property type="molecule type" value="Genomic_DNA"/>
</dbReference>
<dbReference type="KEGG" id="lxl:KDY119_01893"/>
<dbReference type="GO" id="GO:0004416">
    <property type="term" value="F:hydroxyacylglutathione hydrolase activity"/>
    <property type="evidence" value="ECO:0007669"/>
    <property type="project" value="UniProtKB-EC"/>
</dbReference>
<protein>
    <submittedName>
        <fullName evidence="6">Hydroxyacylglutathione hydrolase</fullName>
        <ecNumber evidence="6">3.1.2.6</ecNumber>
    </submittedName>
</protein>
<proteinExistence type="predicted"/>
<evidence type="ECO:0000259" key="5">
    <source>
        <dbReference type="SMART" id="SM00849"/>
    </source>
</evidence>
<gene>
    <name evidence="6" type="primary">gloB</name>
    <name evidence="6" type="ORF">KDY119_01893</name>
</gene>
<evidence type="ECO:0000256" key="3">
    <source>
        <dbReference type="ARBA" id="ARBA00022801"/>
    </source>
</evidence>
<dbReference type="InterPro" id="IPR036866">
    <property type="entry name" value="RibonucZ/Hydroxyglut_hydro"/>
</dbReference>
<keyword evidence="4" id="KW-0862">Zinc</keyword>
<evidence type="ECO:0000256" key="4">
    <source>
        <dbReference type="ARBA" id="ARBA00022833"/>
    </source>
</evidence>
<sequence>MPDPILRTVVSPVFGAACHVVSVGRDAVVVDPGAGVTDAVLAEIAERGLTVRAVLATHGHPDHTWDAGRLCAAVGVPLTVHEADAVVAGDPEAALVALVRSEVEAAGVGGALRAAVAAAGAGASVPADDVLPLVTPDGETALEHGALRVRVLHAPGHTPGSVLYLVGDVVLTGDVLFAGSVGRTDLPGGDPAAMARTLRDVVGRLDPALTVLPGHGPATTVARELATNPYLRPAR</sequence>
<dbReference type="PANTHER" id="PTHR46233">
    <property type="entry name" value="HYDROXYACYLGLUTATHIONE HYDROLASE GLOC"/>
    <property type="match status" value="1"/>
</dbReference>
<dbReference type="GO" id="GO:0046872">
    <property type="term" value="F:metal ion binding"/>
    <property type="evidence" value="ECO:0007669"/>
    <property type="project" value="UniProtKB-KW"/>
</dbReference>
<dbReference type="InterPro" id="IPR001279">
    <property type="entry name" value="Metallo-B-lactamas"/>
</dbReference>
<feature type="domain" description="Metallo-beta-lactamase" evidence="5">
    <location>
        <begin position="15"/>
        <end position="215"/>
    </location>
</feature>
<keyword evidence="3 6" id="KW-0378">Hydrolase</keyword>
<comment type="cofactor">
    <cofactor evidence="1">
        <name>Zn(2+)</name>
        <dbReference type="ChEBI" id="CHEBI:29105"/>
    </cofactor>
</comment>
<dbReference type="Pfam" id="PF00753">
    <property type="entry name" value="Lactamase_B"/>
    <property type="match status" value="1"/>
</dbReference>
<dbReference type="EC" id="3.1.2.6" evidence="6"/>
<accession>A0A5P9QAA3</accession>
<dbReference type="PANTHER" id="PTHR46233:SF3">
    <property type="entry name" value="HYDROXYACYLGLUTATHIONE HYDROLASE GLOC"/>
    <property type="match status" value="1"/>
</dbReference>
<dbReference type="SUPFAM" id="SSF56281">
    <property type="entry name" value="Metallo-hydrolase/oxidoreductase"/>
    <property type="match status" value="1"/>
</dbReference>
<evidence type="ECO:0000313" key="6">
    <source>
        <dbReference type="EMBL" id="QFU98381.1"/>
    </source>
</evidence>
<organism evidence="6 7">
    <name type="scientific">Luteimicrobium xylanilyticum</name>
    <dbReference type="NCBI Taxonomy" id="1133546"/>
    <lineage>
        <taxon>Bacteria</taxon>
        <taxon>Bacillati</taxon>
        <taxon>Actinomycetota</taxon>
        <taxon>Actinomycetes</taxon>
        <taxon>Micrococcales</taxon>
        <taxon>Luteimicrobium</taxon>
    </lineage>
</organism>
<evidence type="ECO:0000313" key="7">
    <source>
        <dbReference type="Proteomes" id="UP000326702"/>
    </source>
</evidence>
<dbReference type="InterPro" id="IPR051453">
    <property type="entry name" value="MBL_Glyoxalase_II"/>
</dbReference>
<dbReference type="Gene3D" id="3.60.15.10">
    <property type="entry name" value="Ribonuclease Z/Hydroxyacylglutathione hydrolase-like"/>
    <property type="match status" value="1"/>
</dbReference>
<dbReference type="Proteomes" id="UP000326702">
    <property type="component" value="Chromosome"/>
</dbReference>
<dbReference type="RefSeq" id="WP_153022239.1">
    <property type="nucleotide sequence ID" value="NZ_BAABIH010000002.1"/>
</dbReference>
<name>A0A5P9QAA3_9MICO</name>
<keyword evidence="7" id="KW-1185">Reference proteome</keyword>
<reference evidence="6 7" key="1">
    <citation type="submission" date="2019-10" db="EMBL/GenBank/DDBJ databases">
        <title>Genome sequence of Luteimicrobium xylanilyticum HY-24.</title>
        <authorList>
            <person name="Kim D.Y."/>
            <person name="Park H.-Y."/>
        </authorList>
    </citation>
    <scope>NUCLEOTIDE SEQUENCE [LARGE SCALE GENOMIC DNA]</scope>
    <source>
        <strain evidence="6 7">HY-24</strain>
    </source>
</reference>
<evidence type="ECO:0000256" key="2">
    <source>
        <dbReference type="ARBA" id="ARBA00022723"/>
    </source>
</evidence>
<keyword evidence="2" id="KW-0479">Metal-binding</keyword>
<dbReference type="AlphaFoldDB" id="A0A5P9QAA3"/>
<dbReference type="PROSITE" id="PS51257">
    <property type="entry name" value="PROKAR_LIPOPROTEIN"/>
    <property type="match status" value="1"/>
</dbReference>
<evidence type="ECO:0000256" key="1">
    <source>
        <dbReference type="ARBA" id="ARBA00001947"/>
    </source>
</evidence>
<dbReference type="OrthoDB" id="2971563at2"/>
<dbReference type="CDD" id="cd06262">
    <property type="entry name" value="metallo-hydrolase-like_MBL-fold"/>
    <property type="match status" value="1"/>
</dbReference>